<gene>
    <name evidence="9" type="primary">ttgA</name>
    <name evidence="7" type="ORF">JP32_09405</name>
    <name evidence="6" type="ORF">K8W15_00575</name>
    <name evidence="9" type="ORF">NCTC11413_00457</name>
    <name evidence="8" type="ORF">QV03_00670</name>
</gene>
<dbReference type="GeneID" id="77263377"/>
<reference evidence="9 12" key="3">
    <citation type="submission" date="2018-06" db="EMBL/GenBank/DDBJ databases">
        <authorList>
            <consortium name="Pathogen Informatics"/>
            <person name="Doyle S."/>
        </authorList>
    </citation>
    <scope>NUCLEOTIDE SEQUENCE [LARGE SCALE GENOMIC DNA]</scope>
    <source>
        <strain evidence="9 12">NCTC11413</strain>
    </source>
</reference>
<feature type="transmembrane region" description="Helical" evidence="2">
    <location>
        <begin position="15"/>
        <end position="37"/>
    </location>
</feature>
<reference evidence="6" key="5">
    <citation type="submission" date="2021-09" db="EMBL/GenBank/DDBJ databases">
        <authorList>
            <person name="Gilroy R."/>
        </authorList>
    </citation>
    <scope>NUCLEOTIDE SEQUENCE</scope>
    <source>
        <strain evidence="6">ChiHjej11B10-15683</strain>
    </source>
</reference>
<dbReference type="Gene3D" id="1.10.287.470">
    <property type="entry name" value="Helix hairpin bin"/>
    <property type="match status" value="1"/>
</dbReference>
<accession>A0A0A2XGW7</accession>
<dbReference type="PANTHER" id="PTHR30469">
    <property type="entry name" value="MULTIDRUG RESISTANCE PROTEIN MDTA"/>
    <property type="match status" value="1"/>
</dbReference>
<feature type="domain" description="CusB-like beta-barrel" evidence="5">
    <location>
        <begin position="215"/>
        <end position="287"/>
    </location>
</feature>
<sequence>MAENQAVKPRRSKRFIVKVVLLVTLLIFALVIAAHFIKKVKTNEFLSNMPPNIIPITAVKIEPQDWIPVINSTALVRPNQGAMLSSQGTGTVASVNIQSGQHVKKGQVLVELDNSVEKANLVAAEAKLPAAKLTYNRYLALMKTNSVSKTELDNAKATYENLVATVNGLKATIQRRQIVAPFDGEAGIIKVNVGEYVTAGTEIVRVEDRSKMKVNFGISQDELSQLHLQQQVKAVSDVYPDETFSAVITAIEPAINKSTGLVEVEATFEGQTKLISGMFVHLKVERQTETNQVVVPQVAISYNMYGETAYILVPLTEEDKAKLGDQPLDNVYKAQQITVQTKDRRSVHAQLAANPALKAGTYIITGGLQNVSGGSYVRVVDKPVIGATEPETKTNL</sequence>
<keyword evidence="2" id="KW-0812">Transmembrane</keyword>
<reference evidence="6" key="4">
    <citation type="journal article" date="2021" name="PeerJ">
        <title>Extensive microbial diversity within the chicken gut microbiome revealed by metagenomics and culture.</title>
        <authorList>
            <person name="Gilroy R."/>
            <person name="Ravi A."/>
            <person name="Getino M."/>
            <person name="Pursley I."/>
            <person name="Horton D.L."/>
            <person name="Alikhan N.F."/>
            <person name="Baker D."/>
            <person name="Gharbi K."/>
            <person name="Hall N."/>
            <person name="Watson M."/>
            <person name="Adriaenssens E.M."/>
            <person name="Foster-Nyarko E."/>
            <person name="Jarju S."/>
            <person name="Secka A."/>
            <person name="Antonio M."/>
            <person name="Oren A."/>
            <person name="Chaudhuri R.R."/>
            <person name="La Ragione R."/>
            <person name="Hildebrand F."/>
            <person name="Pallen M.J."/>
        </authorList>
    </citation>
    <scope>NUCLEOTIDE SEQUENCE</scope>
    <source>
        <strain evidence="6">ChiHjej11B10-15683</strain>
    </source>
</reference>
<comment type="similarity">
    <text evidence="1">Belongs to the membrane fusion protein (MFP) (TC 8.A.1) family.</text>
</comment>
<feature type="domain" description="Multidrug resistance protein MdtA-like alpha-helical hairpin" evidence="3">
    <location>
        <begin position="117"/>
        <end position="177"/>
    </location>
</feature>
<dbReference type="OrthoDB" id="9806939at2"/>
<evidence type="ECO:0000313" key="10">
    <source>
        <dbReference type="Proteomes" id="UP000030526"/>
    </source>
</evidence>
<dbReference type="Pfam" id="PF25876">
    <property type="entry name" value="HH_MFP_RND"/>
    <property type="match status" value="1"/>
</dbReference>
<evidence type="ECO:0000256" key="2">
    <source>
        <dbReference type="SAM" id="Phobius"/>
    </source>
</evidence>
<dbReference type="RefSeq" id="WP_018347266.1">
    <property type="nucleotide sequence ID" value="NZ_CP110225.1"/>
</dbReference>
<dbReference type="FunFam" id="2.40.30.170:FF:000010">
    <property type="entry name" value="Efflux RND transporter periplasmic adaptor subunit"/>
    <property type="match status" value="1"/>
</dbReference>
<feature type="domain" description="Multidrug resistance protein MdtA-like barrel-sandwich hybrid" evidence="4">
    <location>
        <begin position="84"/>
        <end position="202"/>
    </location>
</feature>
<dbReference type="GO" id="GO:1990281">
    <property type="term" value="C:efflux pump complex"/>
    <property type="evidence" value="ECO:0007669"/>
    <property type="project" value="TreeGrafter"/>
</dbReference>
<evidence type="ECO:0000313" key="6">
    <source>
        <dbReference type="EMBL" id="HJF72683.1"/>
    </source>
</evidence>
<name>A0A0A2XGW7_9PAST</name>
<dbReference type="Gene3D" id="2.40.50.100">
    <property type="match status" value="1"/>
</dbReference>
<reference evidence="8 11" key="2">
    <citation type="submission" date="2014-11" db="EMBL/GenBank/DDBJ databases">
        <title>Pan-genome of Gallibacterium spp.</title>
        <authorList>
            <person name="Kudirkiene E."/>
            <person name="Bojesen A.M."/>
        </authorList>
    </citation>
    <scope>NUCLEOTIDE SEQUENCE [LARGE SCALE GENOMIC DNA]</scope>
    <source>
        <strain evidence="8 11">F 279</strain>
    </source>
</reference>
<dbReference type="InterPro" id="IPR058625">
    <property type="entry name" value="MdtA-like_BSH"/>
</dbReference>
<dbReference type="Proteomes" id="UP000254232">
    <property type="component" value="Unassembled WGS sequence"/>
</dbReference>
<organism evidence="7 10">
    <name type="scientific">Gallibacterium anatis</name>
    <dbReference type="NCBI Taxonomy" id="750"/>
    <lineage>
        <taxon>Bacteria</taxon>
        <taxon>Pseudomonadati</taxon>
        <taxon>Pseudomonadota</taxon>
        <taxon>Gammaproteobacteria</taxon>
        <taxon>Pasteurellales</taxon>
        <taxon>Pasteurellaceae</taxon>
        <taxon>Gallibacterium</taxon>
    </lineage>
</organism>
<evidence type="ECO:0000313" key="8">
    <source>
        <dbReference type="EMBL" id="OBX01233.1"/>
    </source>
</evidence>
<keyword evidence="2" id="KW-0472">Membrane</keyword>
<evidence type="ECO:0000313" key="9">
    <source>
        <dbReference type="EMBL" id="STO37349.1"/>
    </source>
</evidence>
<dbReference type="Proteomes" id="UP000092643">
    <property type="component" value="Unassembled WGS sequence"/>
</dbReference>
<dbReference type="Proteomes" id="UP000749334">
    <property type="component" value="Unassembled WGS sequence"/>
</dbReference>
<dbReference type="EMBL" id="JTJO01000004">
    <property type="protein sequence ID" value="OBX01233.1"/>
    <property type="molecule type" value="Genomic_DNA"/>
</dbReference>
<dbReference type="EMBL" id="UGGZ01000001">
    <property type="protein sequence ID" value="STO37349.1"/>
    <property type="molecule type" value="Genomic_DNA"/>
</dbReference>
<dbReference type="EMBL" id="JPXS01000050">
    <property type="protein sequence ID" value="KGQ30212.1"/>
    <property type="molecule type" value="Genomic_DNA"/>
</dbReference>
<evidence type="ECO:0000313" key="12">
    <source>
        <dbReference type="Proteomes" id="UP000254232"/>
    </source>
</evidence>
<reference evidence="7 10" key="1">
    <citation type="submission" date="2014-08" db="EMBL/GenBank/DDBJ databases">
        <title>Chaperone-usher fimbriae in a diverse selection of Gallibacterium genomes.</title>
        <authorList>
            <person name="Kudirkiene E."/>
            <person name="Bager R.J."/>
            <person name="Johnson T.J."/>
            <person name="Bojesen A.M."/>
        </authorList>
    </citation>
    <scope>NUCLEOTIDE SEQUENCE [LARGE SCALE GENOMIC DNA]</scope>
    <source>
        <strain evidence="7 10">20558/3kl.</strain>
    </source>
</reference>
<dbReference type="Pfam" id="PF25917">
    <property type="entry name" value="BSH_RND"/>
    <property type="match status" value="1"/>
</dbReference>
<dbReference type="GO" id="GO:0015562">
    <property type="term" value="F:efflux transmembrane transporter activity"/>
    <property type="evidence" value="ECO:0007669"/>
    <property type="project" value="TreeGrafter"/>
</dbReference>
<keyword evidence="2" id="KW-1133">Transmembrane helix</keyword>
<evidence type="ECO:0000259" key="3">
    <source>
        <dbReference type="Pfam" id="PF25876"/>
    </source>
</evidence>
<dbReference type="Proteomes" id="UP000030526">
    <property type="component" value="Unassembled WGS sequence"/>
</dbReference>
<dbReference type="Gene3D" id="2.40.30.170">
    <property type="match status" value="1"/>
</dbReference>
<evidence type="ECO:0000313" key="11">
    <source>
        <dbReference type="Proteomes" id="UP000092643"/>
    </source>
</evidence>
<dbReference type="NCBIfam" id="TIGR01730">
    <property type="entry name" value="RND_mfp"/>
    <property type="match status" value="1"/>
</dbReference>
<evidence type="ECO:0000259" key="4">
    <source>
        <dbReference type="Pfam" id="PF25917"/>
    </source>
</evidence>
<dbReference type="InterPro" id="IPR058624">
    <property type="entry name" value="MdtA-like_HH"/>
</dbReference>
<dbReference type="AlphaFoldDB" id="A0A0A2XGW7"/>
<evidence type="ECO:0000256" key="1">
    <source>
        <dbReference type="ARBA" id="ARBA00009477"/>
    </source>
</evidence>
<dbReference type="EMBL" id="DYVQ01000004">
    <property type="protein sequence ID" value="HJF72683.1"/>
    <property type="molecule type" value="Genomic_DNA"/>
</dbReference>
<dbReference type="Pfam" id="PF25954">
    <property type="entry name" value="Beta-barrel_RND_2"/>
    <property type="match status" value="1"/>
</dbReference>
<dbReference type="Gene3D" id="2.40.420.20">
    <property type="match status" value="1"/>
</dbReference>
<dbReference type="SUPFAM" id="SSF111369">
    <property type="entry name" value="HlyD-like secretion proteins"/>
    <property type="match status" value="1"/>
</dbReference>
<protein>
    <submittedName>
        <fullName evidence="6">Efflux RND transporter periplasmic adaptor subunit</fullName>
    </submittedName>
    <submittedName>
        <fullName evidence="7">Membrane protein</fullName>
    </submittedName>
    <submittedName>
        <fullName evidence="9">Probable efflux pump periplasmic linker ttgA</fullName>
    </submittedName>
</protein>
<dbReference type="InterPro" id="IPR006143">
    <property type="entry name" value="RND_pump_MFP"/>
</dbReference>
<evidence type="ECO:0000259" key="5">
    <source>
        <dbReference type="Pfam" id="PF25954"/>
    </source>
</evidence>
<dbReference type="InterPro" id="IPR058792">
    <property type="entry name" value="Beta-barrel_RND_2"/>
</dbReference>
<dbReference type="PATRIC" id="fig|750.21.peg.1481"/>
<dbReference type="PANTHER" id="PTHR30469:SF11">
    <property type="entry name" value="BLL4320 PROTEIN"/>
    <property type="match status" value="1"/>
</dbReference>
<proteinExistence type="inferred from homology"/>
<evidence type="ECO:0000313" key="7">
    <source>
        <dbReference type="EMBL" id="KGQ30212.1"/>
    </source>
</evidence>